<dbReference type="InterPro" id="IPR029510">
    <property type="entry name" value="Ald_DH_CS_GLU"/>
</dbReference>
<dbReference type="FunFam" id="3.40.309.10:FF:000004">
    <property type="entry name" value="Succinate-semialdehyde dehydrogenase I"/>
    <property type="match status" value="1"/>
</dbReference>
<dbReference type="Pfam" id="PF00171">
    <property type="entry name" value="Aldedh"/>
    <property type="match status" value="1"/>
</dbReference>
<name>A0A8E0RP63_9TREM</name>
<dbReference type="PANTHER" id="PTHR43353">
    <property type="entry name" value="SUCCINATE-SEMIALDEHYDE DEHYDROGENASE, MITOCHONDRIAL"/>
    <property type="match status" value="1"/>
</dbReference>
<feature type="active site" evidence="4">
    <location>
        <position position="278"/>
    </location>
</feature>
<reference evidence="7" key="1">
    <citation type="submission" date="2019-05" db="EMBL/GenBank/DDBJ databases">
        <title>Annotation for the trematode Fasciolopsis buski.</title>
        <authorList>
            <person name="Choi Y.-J."/>
        </authorList>
    </citation>
    <scope>NUCLEOTIDE SEQUENCE</scope>
    <source>
        <strain evidence="7">HT</strain>
        <tissue evidence="7">Whole worm</tissue>
    </source>
</reference>
<dbReference type="InterPro" id="IPR016162">
    <property type="entry name" value="Ald_DH_N"/>
</dbReference>
<organism evidence="7 8">
    <name type="scientific">Fasciolopsis buskii</name>
    <dbReference type="NCBI Taxonomy" id="27845"/>
    <lineage>
        <taxon>Eukaryota</taxon>
        <taxon>Metazoa</taxon>
        <taxon>Spiralia</taxon>
        <taxon>Lophotrochozoa</taxon>
        <taxon>Platyhelminthes</taxon>
        <taxon>Trematoda</taxon>
        <taxon>Digenea</taxon>
        <taxon>Plagiorchiida</taxon>
        <taxon>Echinostomata</taxon>
        <taxon>Echinostomatoidea</taxon>
        <taxon>Fasciolidae</taxon>
        <taxon>Fasciolopsis</taxon>
    </lineage>
</organism>
<comment type="similarity">
    <text evidence="2 5">Belongs to the aldehyde dehydrogenase family.</text>
</comment>
<keyword evidence="8" id="KW-1185">Reference proteome</keyword>
<gene>
    <name evidence="7" type="ORF">FBUS_04074</name>
</gene>
<evidence type="ECO:0000256" key="1">
    <source>
        <dbReference type="ARBA" id="ARBA00005176"/>
    </source>
</evidence>
<evidence type="ECO:0000313" key="7">
    <source>
        <dbReference type="EMBL" id="KAA0184255.1"/>
    </source>
</evidence>
<dbReference type="PROSITE" id="PS00687">
    <property type="entry name" value="ALDEHYDE_DEHYDR_GLU"/>
    <property type="match status" value="1"/>
</dbReference>
<accession>A0A8E0RP63</accession>
<dbReference type="InterPro" id="IPR015590">
    <property type="entry name" value="Aldehyde_DH_dom"/>
</dbReference>
<dbReference type="GO" id="GO:0004777">
    <property type="term" value="F:succinate-semialdehyde dehydrogenase (NAD+) activity"/>
    <property type="evidence" value="ECO:0007669"/>
    <property type="project" value="TreeGrafter"/>
</dbReference>
<dbReference type="Gene3D" id="3.40.309.10">
    <property type="entry name" value="Aldehyde Dehydrogenase, Chain A, domain 2"/>
    <property type="match status" value="1"/>
</dbReference>
<sequence>MLRLFCRSICASLPLSSASWGHILPDSKAYVAGKWAKSSSEKTFPIFNPANRTELCRVPAMSTAETHTAIQSAKLAQSSWSQVSAEDRATVIRAWARAIHENRDALARLITAENGKTLSDSYAEISSGVASLNWYAEEAKRLYGAIVPALGVSNRRQIIHHQPVGVVGIITPWNFPLSMITRKAGAALAAGCAVVLKPAEDAPLSALAITQLAVSNAQLPVGLLNTITASRDPDGAQAIGDVLCKDPDVRLIGFTGSTAVGKHLYSQASVHGKRVLLELGGNAPFVVFSSANVDQAVRGMIASKFRCSGQTCVSANRILVEDCIYDDFVNLAVDAVRQMKMGSGFETDTRIGPLINEAAVNKASLYVNTLVESSKKAGAKALIGGSLPIKEPFNRGCFYPATVLVDCDSNMDCVKNEIFGPVAPICRFHTEAEAIQMANDTAYGLAAYVYTNDIRQAWRFSEQLAFGMVGLNSPRVSSPEMPFGGMKDSGIGREGGPDALHEFMDIKTINWDLS</sequence>
<evidence type="ECO:0000256" key="5">
    <source>
        <dbReference type="RuleBase" id="RU003345"/>
    </source>
</evidence>
<evidence type="ECO:0000256" key="2">
    <source>
        <dbReference type="ARBA" id="ARBA00009986"/>
    </source>
</evidence>
<dbReference type="SUPFAM" id="SSF53720">
    <property type="entry name" value="ALDH-like"/>
    <property type="match status" value="1"/>
</dbReference>
<comment type="pathway">
    <text evidence="1">Amino-acid degradation; 4-aminobutanoate degradation.</text>
</comment>
<dbReference type="FunFam" id="3.40.605.10:FF:000007">
    <property type="entry name" value="NAD/NADP-dependent betaine aldehyde dehydrogenase"/>
    <property type="match status" value="1"/>
</dbReference>
<dbReference type="InterPro" id="IPR050740">
    <property type="entry name" value="Aldehyde_DH_Superfamily"/>
</dbReference>
<dbReference type="InterPro" id="IPR016161">
    <property type="entry name" value="Ald_DH/histidinol_DH"/>
</dbReference>
<comment type="caution">
    <text evidence="7">The sequence shown here is derived from an EMBL/GenBank/DDBJ whole genome shotgun (WGS) entry which is preliminary data.</text>
</comment>
<evidence type="ECO:0000256" key="3">
    <source>
        <dbReference type="ARBA" id="ARBA00023002"/>
    </source>
</evidence>
<dbReference type="OrthoDB" id="310895at2759"/>
<dbReference type="Gene3D" id="3.40.605.10">
    <property type="entry name" value="Aldehyde Dehydrogenase, Chain A, domain 1"/>
    <property type="match status" value="1"/>
</dbReference>
<dbReference type="GO" id="GO:0009450">
    <property type="term" value="P:gamma-aminobutyric acid catabolic process"/>
    <property type="evidence" value="ECO:0007669"/>
    <property type="project" value="TreeGrafter"/>
</dbReference>
<dbReference type="AlphaFoldDB" id="A0A8E0RP63"/>
<dbReference type="EMBL" id="LUCM01011228">
    <property type="protein sequence ID" value="KAA0184255.1"/>
    <property type="molecule type" value="Genomic_DNA"/>
</dbReference>
<proteinExistence type="inferred from homology"/>
<evidence type="ECO:0000259" key="6">
    <source>
        <dbReference type="Pfam" id="PF00171"/>
    </source>
</evidence>
<dbReference type="CDD" id="cd07103">
    <property type="entry name" value="ALDH_F5_SSADH_GabD"/>
    <property type="match status" value="1"/>
</dbReference>
<dbReference type="PANTHER" id="PTHR43353:SF5">
    <property type="entry name" value="SUCCINATE-SEMIALDEHYDE DEHYDROGENASE, MITOCHONDRIAL"/>
    <property type="match status" value="1"/>
</dbReference>
<feature type="domain" description="Aldehyde dehydrogenase" evidence="6">
    <location>
        <begin position="35"/>
        <end position="509"/>
    </location>
</feature>
<keyword evidence="3 5" id="KW-0560">Oxidoreductase</keyword>
<protein>
    <submittedName>
        <fullName evidence="7">NAD-dependent succinate-semialdehyde dehydrogenase</fullName>
    </submittedName>
</protein>
<dbReference type="InterPro" id="IPR016163">
    <property type="entry name" value="Ald_DH_C"/>
</dbReference>
<evidence type="ECO:0000256" key="4">
    <source>
        <dbReference type="PROSITE-ProRule" id="PRU10007"/>
    </source>
</evidence>
<evidence type="ECO:0000313" key="8">
    <source>
        <dbReference type="Proteomes" id="UP000728185"/>
    </source>
</evidence>
<dbReference type="Proteomes" id="UP000728185">
    <property type="component" value="Unassembled WGS sequence"/>
</dbReference>